<keyword evidence="1" id="KW-1133">Transmembrane helix</keyword>
<proteinExistence type="predicted"/>
<organism evidence="2 3">
    <name type="scientific">Adineta ricciae</name>
    <name type="common">Rotifer</name>
    <dbReference type="NCBI Taxonomy" id="249248"/>
    <lineage>
        <taxon>Eukaryota</taxon>
        <taxon>Metazoa</taxon>
        <taxon>Spiralia</taxon>
        <taxon>Gnathifera</taxon>
        <taxon>Rotifera</taxon>
        <taxon>Eurotatoria</taxon>
        <taxon>Bdelloidea</taxon>
        <taxon>Adinetida</taxon>
        <taxon>Adinetidae</taxon>
        <taxon>Adineta</taxon>
    </lineage>
</organism>
<keyword evidence="1" id="KW-0812">Transmembrane</keyword>
<protein>
    <submittedName>
        <fullName evidence="2">Uncharacterized protein</fullName>
    </submittedName>
</protein>
<keyword evidence="1" id="KW-0472">Membrane</keyword>
<evidence type="ECO:0000256" key="1">
    <source>
        <dbReference type="SAM" id="Phobius"/>
    </source>
</evidence>
<dbReference type="EMBL" id="CAJNOJ010000058">
    <property type="protein sequence ID" value="CAF0990993.1"/>
    <property type="molecule type" value="Genomic_DNA"/>
</dbReference>
<feature type="transmembrane region" description="Helical" evidence="1">
    <location>
        <begin position="27"/>
        <end position="53"/>
    </location>
</feature>
<reference evidence="2" key="1">
    <citation type="submission" date="2021-02" db="EMBL/GenBank/DDBJ databases">
        <authorList>
            <person name="Nowell W R."/>
        </authorList>
    </citation>
    <scope>NUCLEOTIDE SEQUENCE</scope>
</reference>
<dbReference type="AlphaFoldDB" id="A0A814G923"/>
<name>A0A814G923_ADIRI</name>
<sequence length="295" mass="34270">MNNLTQDSSDTPSLFKKYFLGESPTNILLRLALIILFILLIWCILTIILIFYIRYQRKKHLQYFNESHHHPMYGSKLNLTNTNVKRRSPHHSSASFKRKSFSASVRKPPLANEKNKVSFNTNNTHAIITAMTKPPLSFRQKSILVTRLDPNERQVATEIKVPVENKHKTSNPPANHSSTKEVKLPVQPKFFFDDRTDQTFSKSPFQIFAIKIRRFPNTNLQTLPLRNSFLSNSITPNERVIHSHCLPTVMVTDTNASYTNIVEFETFEDEQGTRTDVEKRLARQLRAFYRVRHST</sequence>
<evidence type="ECO:0000313" key="3">
    <source>
        <dbReference type="Proteomes" id="UP000663852"/>
    </source>
</evidence>
<dbReference type="Proteomes" id="UP000663852">
    <property type="component" value="Unassembled WGS sequence"/>
</dbReference>
<accession>A0A814G923</accession>
<comment type="caution">
    <text evidence="2">The sequence shown here is derived from an EMBL/GenBank/DDBJ whole genome shotgun (WGS) entry which is preliminary data.</text>
</comment>
<dbReference type="OrthoDB" id="10031718at2759"/>
<evidence type="ECO:0000313" key="2">
    <source>
        <dbReference type="EMBL" id="CAF0990993.1"/>
    </source>
</evidence>
<gene>
    <name evidence="2" type="ORF">EDS130_LOCUS14389</name>
</gene>